<dbReference type="Pfam" id="PF05686">
    <property type="entry name" value="Glyco_transf_90"/>
    <property type="match status" value="1"/>
</dbReference>
<dbReference type="InterPro" id="IPR051091">
    <property type="entry name" value="O-Glucosyltr/Glycosyltrsf_90"/>
</dbReference>
<reference evidence="2 3" key="1">
    <citation type="journal article" date="2016" name="Genome Biol. Evol.">
        <title>Divergent and convergent evolution of fungal pathogenicity.</title>
        <authorList>
            <person name="Shang Y."/>
            <person name="Xiao G."/>
            <person name="Zheng P."/>
            <person name="Cen K."/>
            <person name="Zhan S."/>
            <person name="Wang C."/>
        </authorList>
    </citation>
    <scope>NUCLEOTIDE SEQUENCE [LARGE SCALE GENOMIC DNA]</scope>
    <source>
        <strain evidence="2 3">RCEF 3172</strain>
    </source>
</reference>
<dbReference type="PANTHER" id="PTHR12203:SF104">
    <property type="entry name" value="PROTEIN CAP1, PUTATIVE (AFU_ORTHOLOGUE AFUA_1G05595)-RELATED"/>
    <property type="match status" value="1"/>
</dbReference>
<dbReference type="SMART" id="SM00672">
    <property type="entry name" value="CAP10"/>
    <property type="match status" value="1"/>
</dbReference>
<comment type="caution">
    <text evidence="2">The sequence shown here is derived from an EMBL/GenBank/DDBJ whole genome shotgun (WGS) entry which is preliminary data.</text>
</comment>
<accession>A0A162JNG1</accession>
<sequence>MSDICLSPSLSSSHGFFDTPDTHSLSYDLVPIFSQSKTSSNSDILYPSPWYWVDMVQYDAARDVPWAEKQDKLYWRGSTTGGFGSGGNWKKHHRQRFVDTMNGNSSAFVLSRRHETKRGWEVETVRRGDYRELVDMSFTRVVQCEQSDCDSQAAYFDVQRPVSQQDGWSSKFLLDMDGNAFSGRFYALLRSTSLTFKFAVFREWHNEWVKPWVHYIPLSLQGKEWLEVVRYFSDGKIADTQANEIAAQSSDWANMSLRREDMETWFFRLLLE</sequence>
<keyword evidence="2" id="KW-0808">Transferase</keyword>
<evidence type="ECO:0000259" key="1">
    <source>
        <dbReference type="SMART" id="SM00672"/>
    </source>
</evidence>
<dbReference type="PANTHER" id="PTHR12203">
    <property type="entry name" value="KDEL LYS-ASP-GLU-LEU CONTAINING - RELATED"/>
    <property type="match status" value="1"/>
</dbReference>
<feature type="domain" description="Glycosyl transferase CAP10" evidence="1">
    <location>
        <begin position="16"/>
        <end position="272"/>
    </location>
</feature>
<dbReference type="AlphaFoldDB" id="A0A162JNG1"/>
<proteinExistence type="predicted"/>
<name>A0A162JNG1_9HYPO</name>
<dbReference type="EMBL" id="AZHA01000010">
    <property type="protein sequence ID" value="OAA44623.1"/>
    <property type="molecule type" value="Genomic_DNA"/>
</dbReference>
<dbReference type="Proteomes" id="UP000076863">
    <property type="component" value="Unassembled WGS sequence"/>
</dbReference>
<gene>
    <name evidence="2" type="ORF">BBO_04106</name>
</gene>
<organism evidence="2 3">
    <name type="scientific">Beauveria brongniartii RCEF 3172</name>
    <dbReference type="NCBI Taxonomy" id="1081107"/>
    <lineage>
        <taxon>Eukaryota</taxon>
        <taxon>Fungi</taxon>
        <taxon>Dikarya</taxon>
        <taxon>Ascomycota</taxon>
        <taxon>Pezizomycotina</taxon>
        <taxon>Sordariomycetes</taxon>
        <taxon>Hypocreomycetidae</taxon>
        <taxon>Hypocreales</taxon>
        <taxon>Cordycipitaceae</taxon>
        <taxon>Beauveria</taxon>
        <taxon>Beauveria brongniartii</taxon>
    </lineage>
</organism>
<protein>
    <submittedName>
        <fullName evidence="2">Glycosyltransferase family 90 protein</fullName>
    </submittedName>
</protein>
<dbReference type="InterPro" id="IPR006598">
    <property type="entry name" value="CAP10"/>
</dbReference>
<dbReference type="GO" id="GO:0016740">
    <property type="term" value="F:transferase activity"/>
    <property type="evidence" value="ECO:0007669"/>
    <property type="project" value="UniProtKB-KW"/>
</dbReference>
<evidence type="ECO:0000313" key="3">
    <source>
        <dbReference type="Proteomes" id="UP000076863"/>
    </source>
</evidence>
<evidence type="ECO:0000313" key="2">
    <source>
        <dbReference type="EMBL" id="OAA44623.1"/>
    </source>
</evidence>
<keyword evidence="3" id="KW-1185">Reference proteome</keyword>
<dbReference type="OrthoDB" id="5152223at2759"/>